<evidence type="ECO:0000313" key="2">
    <source>
        <dbReference type="Proteomes" id="UP000694843"/>
    </source>
</evidence>
<reference evidence="3" key="1">
    <citation type="submission" date="2025-08" db="UniProtKB">
        <authorList>
            <consortium name="RefSeq"/>
        </authorList>
    </citation>
    <scope>IDENTIFICATION</scope>
    <source>
        <tissue evidence="3">Whole organism</tissue>
    </source>
</reference>
<evidence type="ECO:0000313" key="3">
    <source>
        <dbReference type="RefSeq" id="XP_018027014.1"/>
    </source>
</evidence>
<sequence>MEVASPEFATMSLVAQHLKGITSPVFEGDESPAQQSSAEGKSKSSSSAIKIYSIPVPSGDEGSAPTGKRTGTVDPNLLRKASEVRDNMAANKSCPTLKIQQHDEYVV</sequence>
<keyword evidence="2" id="KW-1185">Reference proteome</keyword>
<dbReference type="Proteomes" id="UP000694843">
    <property type="component" value="Unplaced"/>
</dbReference>
<feature type="compositionally biased region" description="Low complexity" evidence="1">
    <location>
        <begin position="33"/>
        <end position="54"/>
    </location>
</feature>
<gene>
    <name evidence="3" type="primary">LOC108682372</name>
</gene>
<feature type="region of interest" description="Disordered" evidence="1">
    <location>
        <begin position="24"/>
        <end position="107"/>
    </location>
</feature>
<dbReference type="AlphaFoldDB" id="A0A8B7PLE5"/>
<dbReference type="GeneID" id="108682372"/>
<name>A0A8B7PLE5_HYAAZ</name>
<dbReference type="KEGG" id="hazt:108682372"/>
<organism evidence="2 3">
    <name type="scientific">Hyalella azteca</name>
    <name type="common">Amphipod</name>
    <dbReference type="NCBI Taxonomy" id="294128"/>
    <lineage>
        <taxon>Eukaryota</taxon>
        <taxon>Metazoa</taxon>
        <taxon>Ecdysozoa</taxon>
        <taxon>Arthropoda</taxon>
        <taxon>Crustacea</taxon>
        <taxon>Multicrustacea</taxon>
        <taxon>Malacostraca</taxon>
        <taxon>Eumalacostraca</taxon>
        <taxon>Peracarida</taxon>
        <taxon>Amphipoda</taxon>
        <taxon>Senticaudata</taxon>
        <taxon>Talitrida</taxon>
        <taxon>Talitroidea</taxon>
        <taxon>Hyalellidae</taxon>
        <taxon>Hyalella</taxon>
    </lineage>
</organism>
<protein>
    <submittedName>
        <fullName evidence="3">Uncharacterized protein LOC108682372</fullName>
    </submittedName>
</protein>
<proteinExistence type="predicted"/>
<evidence type="ECO:0000256" key="1">
    <source>
        <dbReference type="SAM" id="MobiDB-lite"/>
    </source>
</evidence>
<accession>A0A8B7PLE5</accession>
<dbReference type="RefSeq" id="XP_018027014.1">
    <property type="nucleotide sequence ID" value="XM_018171525.2"/>
</dbReference>